<dbReference type="InterPro" id="IPR011010">
    <property type="entry name" value="DNA_brk_join_enz"/>
</dbReference>
<dbReference type="KEGG" id="ssl:SS1G_07988"/>
<keyword evidence="1" id="KW-0175">Coiled coil</keyword>
<sequence>MARRLCDDAPENINLQKFLVRRSNLQQRPKKPKLTPKDCEINIQKLNGDGPLASKDADATKENITGICRKWKRFCEFRNEQYWRAAIQKCNKGTTMMFLRYICENYRIRTFSSVHQYLLQFKQLYNRVNGRHMDTNDAKEVLKYLDTILTKEFTLRREKTAKPVLGADDLILLLTHHWARDTSIFPTEDQRLALATIMLLLIYTGCRPAELVDAAKGKIAIGRDQTYEDDNWDNECEGLDETKDDDPIYENPEPWVDPKISDYDDKDDEDILTREYKALCYEDIRLWIVRNPTPGERDLLGMEITLAHHKGANRNPKPTTFLFHEEALPILCPVSHILAIAIRDNAIKVDGFTHAKPFFTSNLQDPTKAVLVHWKPEKLKVPIFRQAVWTFDGLSTSEHKALRYSTFAYYLDRLGWAAGFAQKLTSYCFRRGTGNAVDGAATTAVRDQVMRHNPQTGVFCGSYINEKVRFIVQDAVLDQPTNIGFLRAFTHMSLTCDPRAPIDVPEEILKALPPDPEIMELKREREEYKRQYRSYNRAPPEIRKECEQLRRQIDSLQKQRDRAIKIEFRRDYFDRIHDEELERQLKKVPTNEYVEPVVHHQLPERTRLQEVLCDLSRDMSPSDIVSRRIRTIDLMVALSYRQEQEVQHSNHSSRESSEFSEEQPLCEDPFPLLSEASTLTNTLLSTVRLQRHLGARVIISTQEPTISPSLLDLSSIVIVHRFTSPKWLNSLKRHLAGATSNLLDDDNTDSDVLASSRGNGDGAKRLFAEIVKLSVGEALLFSPSAMIDVEVGSNGKVVVGRLGDGFLKIRVRIRLIADGGKSIVAA</sequence>
<feature type="coiled-coil region" evidence="1">
    <location>
        <begin position="518"/>
        <end position="566"/>
    </location>
</feature>
<evidence type="ECO:0000256" key="1">
    <source>
        <dbReference type="SAM" id="Coils"/>
    </source>
</evidence>
<reference evidence="3" key="1">
    <citation type="journal article" date="2011" name="PLoS Genet.">
        <title>Genomic analysis of the necrotrophic fungal pathogens Sclerotinia sclerotiorum and Botrytis cinerea.</title>
        <authorList>
            <person name="Amselem J."/>
            <person name="Cuomo C.A."/>
            <person name="van Kan J.A."/>
            <person name="Viaud M."/>
            <person name="Benito E.P."/>
            <person name="Couloux A."/>
            <person name="Coutinho P.M."/>
            <person name="de Vries R.P."/>
            <person name="Dyer P.S."/>
            <person name="Fillinger S."/>
            <person name="Fournier E."/>
            <person name="Gout L."/>
            <person name="Hahn M."/>
            <person name="Kohn L."/>
            <person name="Lapalu N."/>
            <person name="Plummer K.M."/>
            <person name="Pradier J.M."/>
            <person name="Quevillon E."/>
            <person name="Sharon A."/>
            <person name="Simon A."/>
            <person name="ten Have A."/>
            <person name="Tudzynski B."/>
            <person name="Tudzynski P."/>
            <person name="Wincker P."/>
            <person name="Andrew M."/>
            <person name="Anthouard V."/>
            <person name="Beever R.E."/>
            <person name="Beffa R."/>
            <person name="Benoit I."/>
            <person name="Bouzid O."/>
            <person name="Brault B."/>
            <person name="Chen Z."/>
            <person name="Choquer M."/>
            <person name="Collemare J."/>
            <person name="Cotton P."/>
            <person name="Danchin E.G."/>
            <person name="Da Silva C."/>
            <person name="Gautier A."/>
            <person name="Giraud C."/>
            <person name="Giraud T."/>
            <person name="Gonzalez C."/>
            <person name="Grossetete S."/>
            <person name="Guldener U."/>
            <person name="Henrissat B."/>
            <person name="Howlett B.J."/>
            <person name="Kodira C."/>
            <person name="Kretschmer M."/>
            <person name="Lappartient A."/>
            <person name="Leroch M."/>
            <person name="Levis C."/>
            <person name="Mauceli E."/>
            <person name="Neuveglise C."/>
            <person name="Oeser B."/>
            <person name="Pearson M."/>
            <person name="Poulain J."/>
            <person name="Poussereau N."/>
            <person name="Quesneville H."/>
            <person name="Rascle C."/>
            <person name="Schumacher J."/>
            <person name="Segurens B."/>
            <person name="Sexton A."/>
            <person name="Silva E."/>
            <person name="Sirven C."/>
            <person name="Soanes D.M."/>
            <person name="Talbot N.J."/>
            <person name="Templeton M."/>
            <person name="Yandava C."/>
            <person name="Yarden O."/>
            <person name="Zeng Q."/>
            <person name="Rollins J.A."/>
            <person name="Lebrun M.H."/>
            <person name="Dickman M."/>
        </authorList>
    </citation>
    <scope>NUCLEOTIDE SEQUENCE [LARGE SCALE GENOMIC DNA]</scope>
    <source>
        <strain evidence="3">ATCC 18683 / 1980 / Ss-1</strain>
    </source>
</reference>
<dbReference type="PANTHER" id="PTHR37535:SF4">
    <property type="entry name" value="FLUG DOMAIN-CONTAINING PROTEIN"/>
    <property type="match status" value="1"/>
</dbReference>
<evidence type="ECO:0000313" key="3">
    <source>
        <dbReference type="Proteomes" id="UP000001312"/>
    </source>
</evidence>
<dbReference type="Pfam" id="PF11917">
    <property type="entry name" value="DUF3435"/>
    <property type="match status" value="1"/>
</dbReference>
<dbReference type="InParanoid" id="A7ERN4"/>
<dbReference type="Proteomes" id="UP000001312">
    <property type="component" value="Unassembled WGS sequence"/>
</dbReference>
<dbReference type="InterPro" id="IPR021842">
    <property type="entry name" value="DUF3435"/>
</dbReference>
<dbReference type="OMA" id="ECISAMI"/>
<organism evidence="2 3">
    <name type="scientific">Sclerotinia sclerotiorum (strain ATCC 18683 / 1980 / Ss-1)</name>
    <name type="common">White mold</name>
    <name type="synonym">Whetzelinia sclerotiorum</name>
    <dbReference type="NCBI Taxonomy" id="665079"/>
    <lineage>
        <taxon>Eukaryota</taxon>
        <taxon>Fungi</taxon>
        <taxon>Dikarya</taxon>
        <taxon>Ascomycota</taxon>
        <taxon>Pezizomycotina</taxon>
        <taxon>Leotiomycetes</taxon>
        <taxon>Helotiales</taxon>
        <taxon>Sclerotiniaceae</taxon>
        <taxon>Sclerotinia</taxon>
    </lineage>
</organism>
<dbReference type="GeneID" id="5487410"/>
<dbReference type="PANTHER" id="PTHR37535">
    <property type="entry name" value="FLUG DOMAIN PROTEIN"/>
    <property type="match status" value="1"/>
</dbReference>
<keyword evidence="3" id="KW-1185">Reference proteome</keyword>
<dbReference type="EMBL" id="CH476630">
    <property type="protein sequence ID" value="EDN92126.1"/>
    <property type="molecule type" value="Genomic_DNA"/>
</dbReference>
<dbReference type="AlphaFoldDB" id="A7ERN4"/>
<proteinExistence type="predicted"/>
<dbReference type="SUPFAM" id="SSF56349">
    <property type="entry name" value="DNA breaking-rejoining enzymes"/>
    <property type="match status" value="1"/>
</dbReference>
<gene>
    <name evidence="2" type="ORF">SS1G_07988</name>
</gene>
<dbReference type="GO" id="GO:0003677">
    <property type="term" value="F:DNA binding"/>
    <property type="evidence" value="ECO:0007669"/>
    <property type="project" value="InterPro"/>
</dbReference>
<protein>
    <submittedName>
        <fullName evidence="2">Uncharacterized protein</fullName>
    </submittedName>
</protein>
<accession>A7ERN4</accession>
<evidence type="ECO:0000313" key="2">
    <source>
        <dbReference type="EMBL" id="EDN92126.1"/>
    </source>
</evidence>
<name>A7ERN4_SCLS1</name>
<dbReference type="RefSeq" id="XP_001591362.1">
    <property type="nucleotide sequence ID" value="XM_001591312.1"/>
</dbReference>